<dbReference type="PANTHER" id="PTHR35908:SF1">
    <property type="entry name" value="CONSERVED PROTEIN"/>
    <property type="match status" value="1"/>
</dbReference>
<reference evidence="2 3" key="1">
    <citation type="submission" date="2019-04" db="EMBL/GenBank/DDBJ databases">
        <authorList>
            <person name="Dong K."/>
        </authorList>
    </citation>
    <scope>NUCLEOTIDE SEQUENCE [LARGE SCALE GENOMIC DNA]</scope>
    <source>
        <strain evidence="3">dk3543</strain>
    </source>
</reference>
<dbReference type="InterPro" id="IPR037523">
    <property type="entry name" value="VOC_core"/>
</dbReference>
<evidence type="ECO:0000313" key="2">
    <source>
        <dbReference type="EMBL" id="TKI61757.1"/>
    </source>
</evidence>
<dbReference type="SUPFAM" id="SSF54593">
    <property type="entry name" value="Glyoxalase/Bleomycin resistance protein/Dihydroxybiphenyl dioxygenase"/>
    <property type="match status" value="1"/>
</dbReference>
<keyword evidence="3" id="KW-1185">Reference proteome</keyword>
<feature type="domain" description="VOC" evidence="1">
    <location>
        <begin position="4"/>
        <end position="115"/>
    </location>
</feature>
<organism evidence="2 3">
    <name type="scientific">Nocardioides jishulii</name>
    <dbReference type="NCBI Taxonomy" id="2575440"/>
    <lineage>
        <taxon>Bacteria</taxon>
        <taxon>Bacillati</taxon>
        <taxon>Actinomycetota</taxon>
        <taxon>Actinomycetes</taxon>
        <taxon>Propionibacteriales</taxon>
        <taxon>Nocardioidaceae</taxon>
        <taxon>Nocardioides</taxon>
    </lineage>
</organism>
<dbReference type="InterPro" id="IPR041581">
    <property type="entry name" value="Glyoxalase_6"/>
</dbReference>
<dbReference type="Proteomes" id="UP000307808">
    <property type="component" value="Unassembled WGS sequence"/>
</dbReference>
<accession>A0A4U2YKP0</accession>
<name>A0A4U2YKP0_9ACTN</name>
<gene>
    <name evidence="2" type="ORF">FC770_13475</name>
</gene>
<comment type="caution">
    <text evidence="2">The sequence shown here is derived from an EMBL/GenBank/DDBJ whole genome shotgun (WGS) entry which is preliminary data.</text>
</comment>
<dbReference type="RefSeq" id="WP_137066763.1">
    <property type="nucleotide sequence ID" value="NZ_CP040748.1"/>
</dbReference>
<dbReference type="Gene3D" id="3.10.180.10">
    <property type="entry name" value="2,3-Dihydroxybiphenyl 1,2-Dioxygenase, domain 1"/>
    <property type="match status" value="1"/>
</dbReference>
<dbReference type="InterPro" id="IPR029068">
    <property type="entry name" value="Glyas_Bleomycin-R_OHBP_Dase"/>
</dbReference>
<dbReference type="OrthoDB" id="3823476at2"/>
<dbReference type="CDD" id="cd06587">
    <property type="entry name" value="VOC"/>
    <property type="match status" value="1"/>
</dbReference>
<dbReference type="PANTHER" id="PTHR35908">
    <property type="entry name" value="HYPOTHETICAL FUSION PROTEIN"/>
    <property type="match status" value="1"/>
</dbReference>
<evidence type="ECO:0000259" key="1">
    <source>
        <dbReference type="PROSITE" id="PS51819"/>
    </source>
</evidence>
<proteinExistence type="predicted"/>
<dbReference type="AlphaFoldDB" id="A0A4U2YKP0"/>
<dbReference type="PROSITE" id="PS51819">
    <property type="entry name" value="VOC"/>
    <property type="match status" value="1"/>
</dbReference>
<evidence type="ECO:0000313" key="3">
    <source>
        <dbReference type="Proteomes" id="UP000307808"/>
    </source>
</evidence>
<protein>
    <submittedName>
        <fullName evidence="2">VOC family protein</fullName>
    </submittedName>
</protein>
<dbReference type="Pfam" id="PF18029">
    <property type="entry name" value="Glyoxalase_6"/>
    <property type="match status" value="1"/>
</dbReference>
<dbReference type="EMBL" id="SZPY01000003">
    <property type="protein sequence ID" value="TKI61757.1"/>
    <property type="molecule type" value="Genomic_DNA"/>
</dbReference>
<sequence length="116" mass="12576">MSLKIEHVTFNSTDARSLADWWASALGGTVVDLHDGGFVTVRLDDGFVVAVQQVGDPTPGTRRLHLDLVADDLDAEAERLVELGARVHQRNGEPGGFRWIVFTDPDGNEFCVASGD</sequence>